<dbReference type="CDD" id="cd16894">
    <property type="entry name" value="MltD-like"/>
    <property type="match status" value="1"/>
</dbReference>
<dbReference type="RefSeq" id="WP_369666824.1">
    <property type="nucleotide sequence ID" value="NZ_JBDKXB010000008.1"/>
</dbReference>
<dbReference type="EMBL" id="JBDKXB010000008">
    <property type="protein sequence ID" value="MEY6432437.1"/>
    <property type="molecule type" value="Genomic_DNA"/>
</dbReference>
<name>A0ABV4BD44_9GAMM</name>
<feature type="domain" description="LysM" evidence="2">
    <location>
        <begin position="427"/>
        <end position="472"/>
    </location>
</feature>
<gene>
    <name evidence="3" type="ORF">ABC977_08480</name>
</gene>
<comment type="similarity">
    <text evidence="1">Belongs to the transglycosylase Slt family.</text>
</comment>
<accession>A0ABV4BD44</accession>
<dbReference type="Gene3D" id="3.10.350.10">
    <property type="entry name" value="LysM domain"/>
    <property type="match status" value="1"/>
</dbReference>
<protein>
    <submittedName>
        <fullName evidence="3">Transglycosylase SLT domain-containing protein</fullName>
    </submittedName>
</protein>
<reference evidence="3 4" key="1">
    <citation type="submission" date="2024-05" db="EMBL/GenBank/DDBJ databases">
        <title>Genome Sequence and Characterization of the New Strain Purple Sulfur Bacterium of Genus Thioalkalicoccus.</title>
        <authorList>
            <person name="Bryantseva I.A."/>
            <person name="Kyndt J.A."/>
            <person name="Imhoff J.F."/>
        </authorList>
    </citation>
    <scope>NUCLEOTIDE SEQUENCE [LARGE SCALE GENOMIC DNA]</scope>
    <source>
        <strain evidence="3 4">Um2</strain>
    </source>
</reference>
<dbReference type="InterPro" id="IPR036779">
    <property type="entry name" value="LysM_dom_sf"/>
</dbReference>
<evidence type="ECO:0000313" key="3">
    <source>
        <dbReference type="EMBL" id="MEY6432437.1"/>
    </source>
</evidence>
<proteinExistence type="inferred from homology"/>
<dbReference type="SUPFAM" id="SSF53955">
    <property type="entry name" value="Lysozyme-like"/>
    <property type="match status" value="1"/>
</dbReference>
<evidence type="ECO:0000259" key="2">
    <source>
        <dbReference type="PROSITE" id="PS51782"/>
    </source>
</evidence>
<dbReference type="SMART" id="SM00257">
    <property type="entry name" value="LysM"/>
    <property type="match status" value="1"/>
</dbReference>
<dbReference type="Proteomes" id="UP001564408">
    <property type="component" value="Unassembled WGS sequence"/>
</dbReference>
<dbReference type="InterPro" id="IPR008258">
    <property type="entry name" value="Transglycosylase_SLT_dom_1"/>
</dbReference>
<dbReference type="Gene3D" id="1.10.530.10">
    <property type="match status" value="1"/>
</dbReference>
<dbReference type="PANTHER" id="PTHR37423">
    <property type="entry name" value="SOLUBLE LYTIC MUREIN TRANSGLYCOSYLASE-RELATED"/>
    <property type="match status" value="1"/>
</dbReference>
<sequence length="474" mass="52877">MFESIADRRLPLLLVLILLLAGCASAPERVDYRATGVFPEPPEIADNVAFWRNVYASWSRGEVAIHDNEHLGVVYEVARLPGPVREGYTPEQRDFVQARRLYHQRRLADLEIKHASGQRLSRDERELRDRLVSAGGPNAVAGASERIRVQRGLRERFHRGLEISGRYDAIFRDIMRTHGVPEDLAYLPHVESSFQLNARSGVGAAGVWQFMPATGREYMRVTSAVDERLDPVIAADAAARYLRNAHNRLGSWPLAVTSYNHGVGGMLNARAQFGDDFGAIARNYRGRAFGFSSRNFYASFLAAREVASQPHRHFPEGVRFAQPLQEDRLILRRDLLATDVARHYGVSVPQLADLNLAWRDPVRNGQATLPAGSTVWLPRGALHRVAGHPEPRAILVAQTTPPRAAAPPAPPARPAASRVAPAQAPVRHHVVQPNENLYRVALRYELSVDELRRLNQMAPNDNTIRVGQRLRISG</sequence>
<dbReference type="Pfam" id="PF01476">
    <property type="entry name" value="LysM"/>
    <property type="match status" value="1"/>
</dbReference>
<organism evidence="3 4">
    <name type="scientific">Thioalkalicoccus limnaeus</name>
    <dbReference type="NCBI Taxonomy" id="120681"/>
    <lineage>
        <taxon>Bacteria</taxon>
        <taxon>Pseudomonadati</taxon>
        <taxon>Pseudomonadota</taxon>
        <taxon>Gammaproteobacteria</taxon>
        <taxon>Chromatiales</taxon>
        <taxon>Chromatiaceae</taxon>
        <taxon>Thioalkalicoccus</taxon>
    </lineage>
</organism>
<comment type="caution">
    <text evidence="3">The sequence shown here is derived from an EMBL/GenBank/DDBJ whole genome shotgun (WGS) entry which is preliminary data.</text>
</comment>
<dbReference type="InterPro" id="IPR018392">
    <property type="entry name" value="LysM"/>
</dbReference>
<dbReference type="PROSITE" id="PS51782">
    <property type="entry name" value="LYSM"/>
    <property type="match status" value="1"/>
</dbReference>
<keyword evidence="4" id="KW-1185">Reference proteome</keyword>
<evidence type="ECO:0000313" key="4">
    <source>
        <dbReference type="Proteomes" id="UP001564408"/>
    </source>
</evidence>
<dbReference type="Pfam" id="PF01464">
    <property type="entry name" value="SLT"/>
    <property type="match status" value="1"/>
</dbReference>
<dbReference type="InterPro" id="IPR023346">
    <property type="entry name" value="Lysozyme-like_dom_sf"/>
</dbReference>
<dbReference type="PANTHER" id="PTHR37423:SF2">
    <property type="entry name" value="MEMBRANE-BOUND LYTIC MUREIN TRANSGLYCOSYLASE C"/>
    <property type="match status" value="1"/>
</dbReference>
<dbReference type="CDD" id="cd00118">
    <property type="entry name" value="LysM"/>
    <property type="match status" value="1"/>
</dbReference>
<dbReference type="SUPFAM" id="SSF54106">
    <property type="entry name" value="LysM domain"/>
    <property type="match status" value="1"/>
</dbReference>
<evidence type="ECO:0000256" key="1">
    <source>
        <dbReference type="ARBA" id="ARBA00007734"/>
    </source>
</evidence>